<reference evidence="1" key="1">
    <citation type="submission" date="2020-09" db="EMBL/GenBank/DDBJ databases">
        <authorList>
            <person name="Eze J.U."/>
            <person name="Rahube T.O."/>
        </authorList>
    </citation>
    <scope>NUCLEOTIDE SEQUENCE</scope>
</reference>
<organism evidence="1">
    <name type="scientific">feces metagenome</name>
    <dbReference type="NCBI Taxonomy" id="1861841"/>
    <lineage>
        <taxon>unclassified sequences</taxon>
        <taxon>metagenomes</taxon>
        <taxon>organismal metagenomes</taxon>
    </lineage>
</organism>
<protein>
    <submittedName>
        <fullName evidence="1">Tail protein</fullName>
    </submittedName>
</protein>
<name>A0A7M2QM92_9ZZZZ</name>
<evidence type="ECO:0000313" key="1">
    <source>
        <dbReference type="EMBL" id="QOV05632.1"/>
    </source>
</evidence>
<sequence length="276" mass="30362">MATLVDQEWLLAIFRKKMLTPTGKQEFIPLDCIDSALAAALNDAFTPLVVSVPDRTNKSFREFLKRSPRDRITLGTFNDVSAWLASFESSRSGRKDSTCPPGKVNKLAMPLINLSRSPAFSAYEGELSRDVFDDGQITDEKDVTTALVATMPVSLNYTLWIASDEKESLNMVAMALAFWLRFYASRGQASFMATSEIAGAEMCMECVIDGQKSIAFQDLTTGTEESRLFAVGLDLNVVADLPLLSYVEQVDARITVKARVERGGSQHSASDTDICQ</sequence>
<dbReference type="EMBL" id="MT993629">
    <property type="protein sequence ID" value="QOV05632.1"/>
    <property type="molecule type" value="Genomic_DNA"/>
</dbReference>
<accession>A0A7M2QM92</accession>
<dbReference type="AlphaFoldDB" id="A0A7M2QM92"/>
<proteinExistence type="predicted"/>